<evidence type="ECO:0000256" key="1">
    <source>
        <dbReference type="SAM" id="SignalP"/>
    </source>
</evidence>
<dbReference type="GO" id="GO:0009055">
    <property type="term" value="F:electron transfer activity"/>
    <property type="evidence" value="ECO:0007669"/>
    <property type="project" value="InterPro"/>
</dbReference>
<evidence type="ECO:0000313" key="4">
    <source>
        <dbReference type="Proteomes" id="UP001180020"/>
    </source>
</evidence>
<proteinExistence type="predicted"/>
<dbReference type="Gene3D" id="2.60.40.420">
    <property type="entry name" value="Cupredoxins - blue copper proteins"/>
    <property type="match status" value="1"/>
</dbReference>
<keyword evidence="4" id="KW-1185">Reference proteome</keyword>
<reference evidence="3" key="1">
    <citation type="journal article" date="2023" name="Nat. Commun.">
        <title>Diploid and tetraploid genomes of Acorus and the evolution of monocots.</title>
        <authorList>
            <person name="Ma L."/>
            <person name="Liu K.W."/>
            <person name="Li Z."/>
            <person name="Hsiao Y.Y."/>
            <person name="Qi Y."/>
            <person name="Fu T."/>
            <person name="Tang G.D."/>
            <person name="Zhang D."/>
            <person name="Sun W.H."/>
            <person name="Liu D.K."/>
            <person name="Li Y."/>
            <person name="Chen G.Z."/>
            <person name="Liu X.D."/>
            <person name="Liao X.Y."/>
            <person name="Jiang Y.T."/>
            <person name="Yu X."/>
            <person name="Hao Y."/>
            <person name="Huang J."/>
            <person name="Zhao X.W."/>
            <person name="Ke S."/>
            <person name="Chen Y.Y."/>
            <person name="Wu W.L."/>
            <person name="Hsu J.L."/>
            <person name="Lin Y.F."/>
            <person name="Huang M.D."/>
            <person name="Li C.Y."/>
            <person name="Huang L."/>
            <person name="Wang Z.W."/>
            <person name="Zhao X."/>
            <person name="Zhong W.Y."/>
            <person name="Peng D.H."/>
            <person name="Ahmad S."/>
            <person name="Lan S."/>
            <person name="Zhang J.S."/>
            <person name="Tsai W.C."/>
            <person name="Van de Peer Y."/>
            <person name="Liu Z.J."/>
        </authorList>
    </citation>
    <scope>NUCLEOTIDE SEQUENCE</scope>
    <source>
        <strain evidence="3">CP</strain>
    </source>
</reference>
<gene>
    <name evidence="3" type="ORF">QJS10_CPB22g01103</name>
</gene>
<dbReference type="PROSITE" id="PS51485">
    <property type="entry name" value="PHYTOCYANIN"/>
    <property type="match status" value="1"/>
</dbReference>
<dbReference type="Proteomes" id="UP001180020">
    <property type="component" value="Unassembled WGS sequence"/>
</dbReference>
<dbReference type="AlphaFoldDB" id="A0AAV9C0X0"/>
<sequence>MAKAVIWSVVVVVLMASAASVSLGTHVVGGSTGWTIPSDSKTYTNWAAGQTFRVGDSLLLTATFHNGGGRGTYLRPSSFDRQPTELGVVSSSWISI</sequence>
<feature type="signal peptide" evidence="1">
    <location>
        <begin position="1"/>
        <end position="24"/>
    </location>
</feature>
<evidence type="ECO:0000259" key="2">
    <source>
        <dbReference type="PROSITE" id="PS51485"/>
    </source>
</evidence>
<dbReference type="Pfam" id="PF02298">
    <property type="entry name" value="Cu_bind_like"/>
    <property type="match status" value="1"/>
</dbReference>
<evidence type="ECO:0000313" key="3">
    <source>
        <dbReference type="EMBL" id="KAK1282374.1"/>
    </source>
</evidence>
<accession>A0AAV9C0X0</accession>
<dbReference type="EMBL" id="JAUJYO010000022">
    <property type="protein sequence ID" value="KAK1282374.1"/>
    <property type="molecule type" value="Genomic_DNA"/>
</dbReference>
<dbReference type="SUPFAM" id="SSF49503">
    <property type="entry name" value="Cupredoxins"/>
    <property type="match status" value="1"/>
</dbReference>
<protein>
    <recommendedName>
        <fullName evidence="2">Phytocyanin domain-containing protein</fullName>
    </recommendedName>
</protein>
<feature type="domain" description="Phytocyanin" evidence="2">
    <location>
        <begin position="24"/>
        <end position="96"/>
    </location>
</feature>
<dbReference type="InterPro" id="IPR008972">
    <property type="entry name" value="Cupredoxin"/>
</dbReference>
<keyword evidence="1" id="KW-0732">Signal</keyword>
<comment type="caution">
    <text evidence="3">The sequence shown here is derived from an EMBL/GenBank/DDBJ whole genome shotgun (WGS) entry which is preliminary data.</text>
</comment>
<reference evidence="3" key="2">
    <citation type="submission" date="2023-06" db="EMBL/GenBank/DDBJ databases">
        <authorList>
            <person name="Ma L."/>
            <person name="Liu K.-W."/>
            <person name="Li Z."/>
            <person name="Hsiao Y.-Y."/>
            <person name="Qi Y."/>
            <person name="Fu T."/>
            <person name="Tang G."/>
            <person name="Zhang D."/>
            <person name="Sun W.-H."/>
            <person name="Liu D.-K."/>
            <person name="Li Y."/>
            <person name="Chen G.-Z."/>
            <person name="Liu X.-D."/>
            <person name="Liao X.-Y."/>
            <person name="Jiang Y.-T."/>
            <person name="Yu X."/>
            <person name="Hao Y."/>
            <person name="Huang J."/>
            <person name="Zhao X.-W."/>
            <person name="Ke S."/>
            <person name="Chen Y.-Y."/>
            <person name="Wu W.-L."/>
            <person name="Hsu J.-L."/>
            <person name="Lin Y.-F."/>
            <person name="Huang M.-D."/>
            <person name="Li C.-Y."/>
            <person name="Huang L."/>
            <person name="Wang Z.-W."/>
            <person name="Zhao X."/>
            <person name="Zhong W.-Y."/>
            <person name="Peng D.-H."/>
            <person name="Ahmad S."/>
            <person name="Lan S."/>
            <person name="Zhang J.-S."/>
            <person name="Tsai W.-C."/>
            <person name="Van De Peer Y."/>
            <person name="Liu Z.-J."/>
        </authorList>
    </citation>
    <scope>NUCLEOTIDE SEQUENCE</scope>
    <source>
        <strain evidence="3">CP</strain>
        <tissue evidence="3">Leaves</tissue>
    </source>
</reference>
<name>A0AAV9C0X0_ACOCL</name>
<dbReference type="InterPro" id="IPR003245">
    <property type="entry name" value="Phytocyanin_dom"/>
</dbReference>
<feature type="chain" id="PRO_5043339465" description="Phytocyanin domain-containing protein" evidence="1">
    <location>
        <begin position="25"/>
        <end position="96"/>
    </location>
</feature>
<organism evidence="3 4">
    <name type="scientific">Acorus calamus</name>
    <name type="common">Sweet flag</name>
    <dbReference type="NCBI Taxonomy" id="4465"/>
    <lineage>
        <taxon>Eukaryota</taxon>
        <taxon>Viridiplantae</taxon>
        <taxon>Streptophyta</taxon>
        <taxon>Embryophyta</taxon>
        <taxon>Tracheophyta</taxon>
        <taxon>Spermatophyta</taxon>
        <taxon>Magnoliopsida</taxon>
        <taxon>Liliopsida</taxon>
        <taxon>Acoraceae</taxon>
        <taxon>Acorus</taxon>
    </lineage>
</organism>